<keyword evidence="1" id="KW-0472">Membrane</keyword>
<organism evidence="2 3">
    <name type="scientific">Metabacillus malikii</name>
    <dbReference type="NCBI Taxonomy" id="1504265"/>
    <lineage>
        <taxon>Bacteria</taxon>
        <taxon>Bacillati</taxon>
        <taxon>Bacillota</taxon>
        <taxon>Bacilli</taxon>
        <taxon>Bacillales</taxon>
        <taxon>Bacillaceae</taxon>
        <taxon>Metabacillus</taxon>
    </lineage>
</organism>
<proteinExistence type="predicted"/>
<feature type="transmembrane region" description="Helical" evidence="1">
    <location>
        <begin position="20"/>
        <end position="38"/>
    </location>
</feature>
<evidence type="ECO:0000313" key="3">
    <source>
        <dbReference type="Proteomes" id="UP001234495"/>
    </source>
</evidence>
<name>A0ABT9ZK65_9BACI</name>
<gene>
    <name evidence="2" type="ORF">J2S19_004013</name>
</gene>
<dbReference type="Proteomes" id="UP001234495">
    <property type="component" value="Unassembled WGS sequence"/>
</dbReference>
<keyword evidence="1" id="KW-1133">Transmembrane helix</keyword>
<comment type="caution">
    <text evidence="2">The sequence shown here is derived from an EMBL/GenBank/DDBJ whole genome shotgun (WGS) entry which is preliminary data.</text>
</comment>
<keyword evidence="3" id="KW-1185">Reference proteome</keyword>
<evidence type="ECO:0000256" key="1">
    <source>
        <dbReference type="SAM" id="Phobius"/>
    </source>
</evidence>
<dbReference type="RefSeq" id="WP_307344932.1">
    <property type="nucleotide sequence ID" value="NZ_JAUSUD010000023.1"/>
</dbReference>
<evidence type="ECO:0000313" key="2">
    <source>
        <dbReference type="EMBL" id="MDQ0232691.1"/>
    </source>
</evidence>
<reference evidence="2 3" key="1">
    <citation type="submission" date="2023-07" db="EMBL/GenBank/DDBJ databases">
        <title>Genomic Encyclopedia of Type Strains, Phase IV (KMG-IV): sequencing the most valuable type-strain genomes for metagenomic binning, comparative biology and taxonomic classification.</title>
        <authorList>
            <person name="Goeker M."/>
        </authorList>
    </citation>
    <scope>NUCLEOTIDE SEQUENCE [LARGE SCALE GENOMIC DNA]</scope>
    <source>
        <strain evidence="2 3">DSM 29005</strain>
    </source>
</reference>
<dbReference type="EMBL" id="JAUSUD010000023">
    <property type="protein sequence ID" value="MDQ0232691.1"/>
    <property type="molecule type" value="Genomic_DNA"/>
</dbReference>
<accession>A0ABT9ZK65</accession>
<protein>
    <submittedName>
        <fullName evidence="2">Uncharacterized protein</fullName>
    </submittedName>
</protein>
<keyword evidence="1" id="KW-0812">Transmembrane</keyword>
<sequence length="44" mass="4727">MVKCKYTATALKSQRGSKMGAIITFIADIFAAIAGALLKKKHDD</sequence>